<dbReference type="EMBL" id="CP035232">
    <property type="protein sequence ID" value="QAT64898.1"/>
    <property type="molecule type" value="Genomic_DNA"/>
</dbReference>
<dbReference type="InterPro" id="IPR036291">
    <property type="entry name" value="NAD(P)-bd_dom_sf"/>
</dbReference>
<dbReference type="CDD" id="cd05344">
    <property type="entry name" value="BKR_like_SDR_like"/>
    <property type="match status" value="1"/>
</dbReference>
<protein>
    <submittedName>
        <fullName evidence="3">SDR family oxidoreductase</fullName>
    </submittedName>
</protein>
<name>A0AAJ3YXI3_9BACI</name>
<dbReference type="GO" id="GO:0008206">
    <property type="term" value="P:bile acid metabolic process"/>
    <property type="evidence" value="ECO:0007669"/>
    <property type="project" value="UniProtKB-ARBA"/>
</dbReference>
<evidence type="ECO:0000256" key="2">
    <source>
        <dbReference type="ARBA" id="ARBA00023002"/>
    </source>
</evidence>
<dbReference type="PRINTS" id="PR00080">
    <property type="entry name" value="SDRFAMILY"/>
</dbReference>
<dbReference type="SUPFAM" id="SSF51735">
    <property type="entry name" value="NAD(P)-binding Rossmann-fold domains"/>
    <property type="match status" value="1"/>
</dbReference>
<proteinExistence type="inferred from homology"/>
<dbReference type="FunFam" id="3.40.50.720:FF:000084">
    <property type="entry name" value="Short-chain dehydrogenase reductase"/>
    <property type="match status" value="1"/>
</dbReference>
<dbReference type="GO" id="GO:0016491">
    <property type="term" value="F:oxidoreductase activity"/>
    <property type="evidence" value="ECO:0007669"/>
    <property type="project" value="UniProtKB-KW"/>
</dbReference>
<dbReference type="InterPro" id="IPR002347">
    <property type="entry name" value="SDR_fam"/>
</dbReference>
<dbReference type="PRINTS" id="PR00081">
    <property type="entry name" value="GDHRDH"/>
</dbReference>
<evidence type="ECO:0000313" key="3">
    <source>
        <dbReference type="EMBL" id="QAT64898.1"/>
    </source>
</evidence>
<dbReference type="Proteomes" id="UP000288675">
    <property type="component" value="Chromosome"/>
</dbReference>
<dbReference type="PANTHER" id="PTHR42879:SF6">
    <property type="entry name" value="NADPH-DEPENDENT REDUCTASE BACG"/>
    <property type="match status" value="1"/>
</dbReference>
<dbReference type="Gene3D" id="3.40.50.720">
    <property type="entry name" value="NAD(P)-binding Rossmann-like Domain"/>
    <property type="match status" value="1"/>
</dbReference>
<sequence length="264" mass="28251">MMSVDLKIKGKTALVAASSKGLGKAIASALAEEGANIMLSGRHEASLKGAAQELDALGSGSVSYQVCDLANAEDIQALVRKTAETYGAIDMLVNNVGGPKGGGLLELTDEDWTSSFELHLLSYIRLIRETLPYLKKGGGRIINIASSSVKQPIPGLLLSNTFRMGIVGLTKTLAEELADDRILINTLAPGRIATDRVAELDRQKAEKTGLSQDEVKEDYEKQIPLGFYGRPEDFAQYASFLLSGRNTYMTGQTLLVDGGMVKAI</sequence>
<organism evidence="3 4">
    <name type="scientific">Bacillus glycinifermentans</name>
    <dbReference type="NCBI Taxonomy" id="1664069"/>
    <lineage>
        <taxon>Bacteria</taxon>
        <taxon>Bacillati</taxon>
        <taxon>Bacillota</taxon>
        <taxon>Bacilli</taxon>
        <taxon>Bacillales</taxon>
        <taxon>Bacillaceae</taxon>
        <taxon>Bacillus</taxon>
    </lineage>
</organism>
<evidence type="ECO:0000313" key="4">
    <source>
        <dbReference type="Proteomes" id="UP000288675"/>
    </source>
</evidence>
<accession>A0AAJ3YXI3</accession>
<dbReference type="PANTHER" id="PTHR42879">
    <property type="entry name" value="3-OXOACYL-(ACYL-CARRIER-PROTEIN) REDUCTASE"/>
    <property type="match status" value="1"/>
</dbReference>
<reference evidence="3 4" key="1">
    <citation type="submission" date="2019-01" db="EMBL/GenBank/DDBJ databases">
        <title>Genome sequence of Bacillus glycinifermentans SRCM103574.</title>
        <authorList>
            <person name="Kong H.-J."/>
            <person name="Jeong S.-Y."/>
            <person name="Jeong D.-Y."/>
        </authorList>
    </citation>
    <scope>NUCLEOTIDE SEQUENCE [LARGE SCALE GENOMIC DNA]</scope>
    <source>
        <strain evidence="3 4">SRCM103574</strain>
    </source>
</reference>
<evidence type="ECO:0000256" key="1">
    <source>
        <dbReference type="ARBA" id="ARBA00006484"/>
    </source>
</evidence>
<dbReference type="Pfam" id="PF13561">
    <property type="entry name" value="adh_short_C2"/>
    <property type="match status" value="1"/>
</dbReference>
<keyword evidence="2" id="KW-0560">Oxidoreductase</keyword>
<gene>
    <name evidence="3" type="ORF">EQZ20_08265</name>
</gene>
<comment type="similarity">
    <text evidence="1">Belongs to the short-chain dehydrogenases/reductases (SDR) family.</text>
</comment>
<dbReference type="AlphaFoldDB" id="A0AAJ3YXI3"/>
<dbReference type="InterPro" id="IPR050259">
    <property type="entry name" value="SDR"/>
</dbReference>